<dbReference type="EMBL" id="JBHSXS010000066">
    <property type="protein sequence ID" value="MFC6887033.1"/>
    <property type="molecule type" value="Genomic_DNA"/>
</dbReference>
<proteinExistence type="predicted"/>
<evidence type="ECO:0008006" key="3">
    <source>
        <dbReference type="Google" id="ProtNLM"/>
    </source>
</evidence>
<sequence>MHEMTRPADAGAEAGAVRGDLLSCYSTATAGLLRSFGVPDVLVFGTQLFLAVRRSGDLMEFLHYHTPLTGDGDLYRVDLERRGAAEPEAAAEAIARHAREAGAAIVTGRTTHLPWIETGNGVEPAPHWFLVTPGEPGTLLVDDRFRWTDDAGTHPGFVGTVPAPRVGPFAWSPLPVSAEQASRERWALGDRRERPPWSDERPWQWLEAGGRVPPGAGAAEFAAAMLARTADARIVDPHVAAHGWAAGRAAFDALHDWLENGLADPARYRHNNDFWVAARNRKMVAASLRHARLPGRDGGGLTELGDWAAERLVPSWTALVRALHYNARRVAAGGAPRPGVLDSLRAIADLEDGFRQRLGGLL</sequence>
<keyword evidence="2" id="KW-1185">Reference proteome</keyword>
<dbReference type="RefSeq" id="WP_160825226.1">
    <property type="nucleotide sequence ID" value="NZ_JBHSXE010000001.1"/>
</dbReference>
<name>A0ABW2D2X7_9ACTN</name>
<dbReference type="Proteomes" id="UP001596380">
    <property type="component" value="Unassembled WGS sequence"/>
</dbReference>
<protein>
    <recommendedName>
        <fullName evidence="3">Butirosin biosynthesis protein H N-terminal domain-containing protein</fullName>
    </recommendedName>
</protein>
<comment type="caution">
    <text evidence="1">The sequence shown here is derived from an EMBL/GenBank/DDBJ whole genome shotgun (WGS) entry which is preliminary data.</text>
</comment>
<evidence type="ECO:0000313" key="2">
    <source>
        <dbReference type="Proteomes" id="UP001596380"/>
    </source>
</evidence>
<organism evidence="1 2">
    <name type="scientific">Actinomadura yumaensis</name>
    <dbReference type="NCBI Taxonomy" id="111807"/>
    <lineage>
        <taxon>Bacteria</taxon>
        <taxon>Bacillati</taxon>
        <taxon>Actinomycetota</taxon>
        <taxon>Actinomycetes</taxon>
        <taxon>Streptosporangiales</taxon>
        <taxon>Thermomonosporaceae</taxon>
        <taxon>Actinomadura</taxon>
    </lineage>
</organism>
<reference evidence="2" key="1">
    <citation type="journal article" date="2019" name="Int. J. Syst. Evol. Microbiol.">
        <title>The Global Catalogue of Microorganisms (GCM) 10K type strain sequencing project: providing services to taxonomists for standard genome sequencing and annotation.</title>
        <authorList>
            <consortium name="The Broad Institute Genomics Platform"/>
            <consortium name="The Broad Institute Genome Sequencing Center for Infectious Disease"/>
            <person name="Wu L."/>
            <person name="Ma J."/>
        </authorList>
    </citation>
    <scope>NUCLEOTIDE SEQUENCE [LARGE SCALE GENOMIC DNA]</scope>
    <source>
        <strain evidence="2">JCM 3369</strain>
    </source>
</reference>
<accession>A0ABW2D2X7</accession>
<evidence type="ECO:0000313" key="1">
    <source>
        <dbReference type="EMBL" id="MFC6887033.1"/>
    </source>
</evidence>
<gene>
    <name evidence="1" type="ORF">ACFQKB_45220</name>
</gene>